<organism evidence="1 2">
    <name type="scientific">Eumeta variegata</name>
    <name type="common">Bagworm moth</name>
    <name type="synonym">Eumeta japonica</name>
    <dbReference type="NCBI Taxonomy" id="151549"/>
    <lineage>
        <taxon>Eukaryota</taxon>
        <taxon>Metazoa</taxon>
        <taxon>Ecdysozoa</taxon>
        <taxon>Arthropoda</taxon>
        <taxon>Hexapoda</taxon>
        <taxon>Insecta</taxon>
        <taxon>Pterygota</taxon>
        <taxon>Neoptera</taxon>
        <taxon>Endopterygota</taxon>
        <taxon>Lepidoptera</taxon>
        <taxon>Glossata</taxon>
        <taxon>Ditrysia</taxon>
        <taxon>Tineoidea</taxon>
        <taxon>Psychidae</taxon>
        <taxon>Oiketicinae</taxon>
        <taxon>Eumeta</taxon>
    </lineage>
</organism>
<protein>
    <submittedName>
        <fullName evidence="1">Uncharacterized protein</fullName>
    </submittedName>
</protein>
<sequence length="115" mass="12412">MRTDNADSLILTVAPKLRLGNVWPLGSTASAGAVGSSAARRCESRHLRVSCNAADVNSNFALRSSLETEAVSMFNPRSEDSLVSVSIYNAKSFDIKNQNRIQCTTKQLHVKLASS</sequence>
<gene>
    <name evidence="1" type="ORF">EVAR_40811_1</name>
</gene>
<comment type="caution">
    <text evidence="1">The sequence shown here is derived from an EMBL/GenBank/DDBJ whole genome shotgun (WGS) entry which is preliminary data.</text>
</comment>
<name>A0A4C1WIU9_EUMVA</name>
<evidence type="ECO:0000313" key="2">
    <source>
        <dbReference type="Proteomes" id="UP000299102"/>
    </source>
</evidence>
<dbReference type="AlphaFoldDB" id="A0A4C1WIU9"/>
<evidence type="ECO:0000313" key="1">
    <source>
        <dbReference type="EMBL" id="GBP50269.1"/>
    </source>
</evidence>
<proteinExistence type="predicted"/>
<dbReference type="Proteomes" id="UP000299102">
    <property type="component" value="Unassembled WGS sequence"/>
</dbReference>
<keyword evidence="2" id="KW-1185">Reference proteome</keyword>
<dbReference type="EMBL" id="BGZK01000562">
    <property type="protein sequence ID" value="GBP50269.1"/>
    <property type="molecule type" value="Genomic_DNA"/>
</dbReference>
<reference evidence="1 2" key="1">
    <citation type="journal article" date="2019" name="Commun. Biol.">
        <title>The bagworm genome reveals a unique fibroin gene that provides high tensile strength.</title>
        <authorList>
            <person name="Kono N."/>
            <person name="Nakamura H."/>
            <person name="Ohtoshi R."/>
            <person name="Tomita M."/>
            <person name="Numata K."/>
            <person name="Arakawa K."/>
        </authorList>
    </citation>
    <scope>NUCLEOTIDE SEQUENCE [LARGE SCALE GENOMIC DNA]</scope>
</reference>
<accession>A0A4C1WIU9</accession>